<dbReference type="SMART" id="SM00886">
    <property type="entry name" value="Dabb"/>
    <property type="match status" value="1"/>
</dbReference>
<name>A0A437H1Q3_9SPHN</name>
<dbReference type="PROSITE" id="PS51502">
    <property type="entry name" value="S_R_A_B_BARREL"/>
    <property type="match status" value="1"/>
</dbReference>
<dbReference type="InterPro" id="IPR011008">
    <property type="entry name" value="Dimeric_a/b-barrel"/>
</dbReference>
<dbReference type="Proteomes" id="UP000283003">
    <property type="component" value="Unassembled WGS sequence"/>
</dbReference>
<dbReference type="AlphaFoldDB" id="A0A437H1Q3"/>
<comment type="caution">
    <text evidence="3">The sequence shown here is derived from an EMBL/GenBank/DDBJ whole genome shotgun (WGS) entry which is preliminary data.</text>
</comment>
<evidence type="ECO:0000313" key="4">
    <source>
        <dbReference type="Proteomes" id="UP000283003"/>
    </source>
</evidence>
<evidence type="ECO:0000313" key="3">
    <source>
        <dbReference type="EMBL" id="RVQ69509.1"/>
    </source>
</evidence>
<dbReference type="OrthoDB" id="9816070at2"/>
<reference evidence="3 4" key="1">
    <citation type="submission" date="2018-12" db="EMBL/GenBank/DDBJ databases">
        <title>Croceicoccus ponticola sp. nov., a lipolytic bacterium isolated from seawater.</title>
        <authorList>
            <person name="Yoon J.-H."/>
        </authorList>
    </citation>
    <scope>NUCLEOTIDE SEQUENCE [LARGE SCALE GENOMIC DNA]</scope>
    <source>
        <strain evidence="3 4">GM-16</strain>
    </source>
</reference>
<dbReference type="Pfam" id="PF03793">
    <property type="entry name" value="PASTA"/>
    <property type="match status" value="1"/>
</dbReference>
<feature type="domain" description="PASTA" evidence="1">
    <location>
        <begin position="128"/>
        <end position="196"/>
    </location>
</feature>
<proteinExistence type="predicted"/>
<sequence>MIRHVVMIKFKDDAPQDKIDIFLEEVKKLPHLNKEIRDYSHGLCVREPRYHSGDFDFANCCDIDTYEAMDRYMSHWAHLRMTPFLPDILENMISFDWVIDYEGPAFDEEAAREEAVKEKARVIKLHDDAAKAYVPEIRGQTRERAKEMLETVGLKLSSDEDEIMGSVWAPNRIMFQTPEPEAEVAKGTEVRIGITGDWLTGPATPGGDGPAW</sequence>
<dbReference type="PROSITE" id="PS51178">
    <property type="entry name" value="PASTA"/>
    <property type="match status" value="1"/>
</dbReference>
<dbReference type="Gene3D" id="3.30.70.100">
    <property type="match status" value="1"/>
</dbReference>
<dbReference type="InterPro" id="IPR005543">
    <property type="entry name" value="PASTA_dom"/>
</dbReference>
<accession>A0A437H1Q3</accession>
<dbReference type="InterPro" id="IPR013097">
    <property type="entry name" value="Dabb"/>
</dbReference>
<dbReference type="CDD" id="cd06577">
    <property type="entry name" value="PASTA_pknB"/>
    <property type="match status" value="1"/>
</dbReference>
<evidence type="ECO:0000259" key="1">
    <source>
        <dbReference type="PROSITE" id="PS51178"/>
    </source>
</evidence>
<protein>
    <submittedName>
        <fullName evidence="3">PASTA domain-containing protein</fullName>
    </submittedName>
</protein>
<dbReference type="RefSeq" id="WP_127611698.1">
    <property type="nucleotide sequence ID" value="NZ_RXOL01000001.1"/>
</dbReference>
<keyword evidence="4" id="KW-1185">Reference proteome</keyword>
<dbReference type="EMBL" id="RXOL01000001">
    <property type="protein sequence ID" value="RVQ69509.1"/>
    <property type="molecule type" value="Genomic_DNA"/>
</dbReference>
<gene>
    <name evidence="3" type="ORF">EKN06_04895</name>
</gene>
<dbReference type="SUPFAM" id="SSF54909">
    <property type="entry name" value="Dimeric alpha+beta barrel"/>
    <property type="match status" value="1"/>
</dbReference>
<feature type="domain" description="Stress-response A/B barrel" evidence="2">
    <location>
        <begin position="2"/>
        <end position="97"/>
    </location>
</feature>
<dbReference type="Pfam" id="PF07876">
    <property type="entry name" value="Dabb"/>
    <property type="match status" value="1"/>
</dbReference>
<dbReference type="Gene3D" id="3.30.10.20">
    <property type="match status" value="1"/>
</dbReference>
<evidence type="ECO:0000259" key="2">
    <source>
        <dbReference type="PROSITE" id="PS51502"/>
    </source>
</evidence>
<organism evidence="3 4">
    <name type="scientific">Croceicoccus ponticola</name>
    <dbReference type="NCBI Taxonomy" id="2217664"/>
    <lineage>
        <taxon>Bacteria</taxon>
        <taxon>Pseudomonadati</taxon>
        <taxon>Pseudomonadota</taxon>
        <taxon>Alphaproteobacteria</taxon>
        <taxon>Sphingomonadales</taxon>
        <taxon>Erythrobacteraceae</taxon>
        <taxon>Croceicoccus</taxon>
    </lineage>
</organism>